<keyword evidence="2" id="KW-0812">Transmembrane</keyword>
<sequence length="234" mass="26524">MTFDVKTLQNIFLVLVIVMASFSFVISVLYIKLKMKYNKLKANSLFETGISVTKISKRNPTISLDVFKTPRRESYEVSGSRHDLMSMKSSRSTPLTKNTLDPKSSDDEKRRSSCEVMFTKNSARSLSEVFENLNAMRLEKITSNENKTVDNKGEVVVPSVKPTQPLTLHNDLSKDLSKIEKGIIINKALQKVKPDPKERILKKIDSSIIMLHGEPIYNITKNSVKPGDFKLEKI</sequence>
<evidence type="ECO:0000313" key="4">
    <source>
        <dbReference type="WBParaSite" id="PTRK_0000480100.1"/>
    </source>
</evidence>
<reference evidence="4" key="1">
    <citation type="submission" date="2017-02" db="UniProtKB">
        <authorList>
            <consortium name="WormBaseParasite"/>
        </authorList>
    </citation>
    <scope>IDENTIFICATION</scope>
</reference>
<dbReference type="WBParaSite" id="PTRK_0000480100.1">
    <property type="protein sequence ID" value="PTRK_0000480100.1"/>
    <property type="gene ID" value="PTRK_0000480100"/>
</dbReference>
<keyword evidence="2" id="KW-0472">Membrane</keyword>
<evidence type="ECO:0000256" key="1">
    <source>
        <dbReference type="SAM" id="MobiDB-lite"/>
    </source>
</evidence>
<accession>A0A0N4ZB88</accession>
<keyword evidence="3" id="KW-1185">Reference proteome</keyword>
<feature type="compositionally biased region" description="Basic and acidic residues" evidence="1">
    <location>
        <begin position="103"/>
        <end position="113"/>
    </location>
</feature>
<proteinExistence type="predicted"/>
<dbReference type="Proteomes" id="UP000038045">
    <property type="component" value="Unplaced"/>
</dbReference>
<name>A0A0N4ZB88_PARTI</name>
<feature type="compositionally biased region" description="Polar residues" evidence="1">
    <location>
        <begin position="87"/>
        <end position="102"/>
    </location>
</feature>
<feature type="region of interest" description="Disordered" evidence="1">
    <location>
        <begin position="77"/>
        <end position="113"/>
    </location>
</feature>
<protein>
    <submittedName>
        <fullName evidence="4">WH2 domain-containing protein</fullName>
    </submittedName>
</protein>
<organism evidence="3 4">
    <name type="scientific">Parastrongyloides trichosuri</name>
    <name type="common">Possum-specific nematode worm</name>
    <dbReference type="NCBI Taxonomy" id="131310"/>
    <lineage>
        <taxon>Eukaryota</taxon>
        <taxon>Metazoa</taxon>
        <taxon>Ecdysozoa</taxon>
        <taxon>Nematoda</taxon>
        <taxon>Chromadorea</taxon>
        <taxon>Rhabditida</taxon>
        <taxon>Tylenchina</taxon>
        <taxon>Panagrolaimomorpha</taxon>
        <taxon>Strongyloidoidea</taxon>
        <taxon>Strongyloididae</taxon>
        <taxon>Parastrongyloides</taxon>
    </lineage>
</organism>
<evidence type="ECO:0000313" key="3">
    <source>
        <dbReference type="Proteomes" id="UP000038045"/>
    </source>
</evidence>
<keyword evidence="2" id="KW-1133">Transmembrane helix</keyword>
<feature type="transmembrane region" description="Helical" evidence="2">
    <location>
        <begin position="12"/>
        <end position="31"/>
    </location>
</feature>
<dbReference type="AlphaFoldDB" id="A0A0N4ZB88"/>
<evidence type="ECO:0000256" key="2">
    <source>
        <dbReference type="SAM" id="Phobius"/>
    </source>
</evidence>